<dbReference type="AlphaFoldDB" id="K6D3D5"/>
<reference evidence="1 2" key="1">
    <citation type="journal article" date="2012" name="Front. Microbiol.">
        <title>Redundancy and modularity in membrane-associated dissimilatory nitrate reduction in Bacillus.</title>
        <authorList>
            <person name="Heylen K."/>
            <person name="Keltjens J."/>
        </authorList>
    </citation>
    <scope>NUCLEOTIDE SEQUENCE [LARGE SCALE GENOMIC DNA]</scope>
    <source>
        <strain evidence="2">LMG 21833T</strain>
    </source>
</reference>
<dbReference type="EMBL" id="AJLS01000184">
    <property type="protein sequence ID" value="EKN62543.1"/>
    <property type="molecule type" value="Genomic_DNA"/>
</dbReference>
<protein>
    <submittedName>
        <fullName evidence="1">Uncharacterized protein</fullName>
    </submittedName>
</protein>
<proteinExistence type="predicted"/>
<organism evidence="1 2">
    <name type="scientific">Neobacillus bataviensis LMG 21833</name>
    <dbReference type="NCBI Taxonomy" id="1117379"/>
    <lineage>
        <taxon>Bacteria</taxon>
        <taxon>Bacillati</taxon>
        <taxon>Bacillota</taxon>
        <taxon>Bacilli</taxon>
        <taxon>Bacillales</taxon>
        <taxon>Bacillaceae</taxon>
        <taxon>Neobacillus</taxon>
    </lineage>
</organism>
<accession>K6D3D5</accession>
<comment type="caution">
    <text evidence="1">The sequence shown here is derived from an EMBL/GenBank/DDBJ whole genome shotgun (WGS) entry which is preliminary data.</text>
</comment>
<sequence length="30" mass="3679">MDNLITELRKIEKMFKAMHIYAKAIYHLTR</sequence>
<name>K6D3D5_9BACI</name>
<evidence type="ECO:0000313" key="1">
    <source>
        <dbReference type="EMBL" id="EKN62543.1"/>
    </source>
</evidence>
<evidence type="ECO:0000313" key="2">
    <source>
        <dbReference type="Proteomes" id="UP000006316"/>
    </source>
</evidence>
<gene>
    <name evidence="1" type="ORF">BABA_25386</name>
</gene>
<keyword evidence="2" id="KW-1185">Reference proteome</keyword>
<dbReference type="Proteomes" id="UP000006316">
    <property type="component" value="Unassembled WGS sequence"/>
</dbReference>